<dbReference type="AlphaFoldDB" id="A0A059BHZ0"/>
<proteinExistence type="predicted"/>
<dbReference type="FunCoup" id="A0A059BHZ0">
    <property type="interactions" value="914"/>
</dbReference>
<feature type="domain" description="HTH myb-type" evidence="10">
    <location>
        <begin position="88"/>
        <end position="142"/>
    </location>
</feature>
<dbReference type="GO" id="GO:0009653">
    <property type="term" value="P:anatomical structure morphogenesis"/>
    <property type="evidence" value="ECO:0007669"/>
    <property type="project" value="UniProtKB-ARBA"/>
</dbReference>
<dbReference type="GO" id="GO:0005634">
    <property type="term" value="C:nucleus"/>
    <property type="evidence" value="ECO:0000318"/>
    <property type="project" value="GO_Central"/>
</dbReference>
<dbReference type="InParanoid" id="A0A059BHZ0"/>
<gene>
    <name evidence="11" type="ORF">EUGRSUZ_G03183</name>
</gene>
<evidence type="ECO:0000256" key="4">
    <source>
        <dbReference type="ARBA" id="ARBA00023125"/>
    </source>
</evidence>
<organism evidence="11">
    <name type="scientific">Eucalyptus grandis</name>
    <name type="common">Flooded gum</name>
    <dbReference type="NCBI Taxonomy" id="71139"/>
    <lineage>
        <taxon>Eukaryota</taxon>
        <taxon>Viridiplantae</taxon>
        <taxon>Streptophyta</taxon>
        <taxon>Embryophyta</taxon>
        <taxon>Tracheophyta</taxon>
        <taxon>Spermatophyta</taxon>
        <taxon>Magnoliopsida</taxon>
        <taxon>eudicotyledons</taxon>
        <taxon>Gunneridae</taxon>
        <taxon>Pentapetalae</taxon>
        <taxon>rosids</taxon>
        <taxon>malvids</taxon>
        <taxon>Myrtales</taxon>
        <taxon>Myrtaceae</taxon>
        <taxon>Myrtoideae</taxon>
        <taxon>Eucalypteae</taxon>
        <taxon>Eucalyptus</taxon>
    </lineage>
</organism>
<keyword evidence="7" id="KW-0539">Nucleus</keyword>
<dbReference type="SMART" id="SM00717">
    <property type="entry name" value="SANT"/>
    <property type="match status" value="2"/>
</dbReference>
<dbReference type="GO" id="GO:0048235">
    <property type="term" value="P:pollen sperm cell differentiation"/>
    <property type="evidence" value="ECO:0007669"/>
    <property type="project" value="UniProtKB-ARBA"/>
</dbReference>
<dbReference type="InterPro" id="IPR009057">
    <property type="entry name" value="Homeodomain-like_sf"/>
</dbReference>
<keyword evidence="6" id="KW-0804">Transcription</keyword>
<name>A0A059BHZ0_EUCGR</name>
<feature type="region of interest" description="Disordered" evidence="8">
    <location>
        <begin position="15"/>
        <end position="39"/>
    </location>
</feature>
<dbReference type="OrthoDB" id="2143914at2759"/>
<keyword evidence="4" id="KW-0238">DNA-binding</keyword>
<dbReference type="CDD" id="cd00167">
    <property type="entry name" value="SANT"/>
    <property type="match status" value="2"/>
</dbReference>
<evidence type="ECO:0000259" key="9">
    <source>
        <dbReference type="PROSITE" id="PS50090"/>
    </source>
</evidence>
<dbReference type="FunFam" id="1.10.10.60:FF:000001">
    <property type="entry name" value="MYB-related transcription factor"/>
    <property type="match status" value="1"/>
</dbReference>
<dbReference type="SMR" id="A0A059BHZ0"/>
<protein>
    <recommendedName>
        <fullName evidence="12">Transcription factor</fullName>
    </recommendedName>
</protein>
<keyword evidence="2" id="KW-0677">Repeat</keyword>
<dbReference type="EMBL" id="KK198759">
    <property type="protein sequence ID" value="KCW65837.1"/>
    <property type="molecule type" value="Genomic_DNA"/>
</dbReference>
<dbReference type="InterPro" id="IPR001005">
    <property type="entry name" value="SANT/Myb"/>
</dbReference>
<evidence type="ECO:0000256" key="5">
    <source>
        <dbReference type="ARBA" id="ARBA00023159"/>
    </source>
</evidence>
<accession>A0A059BHZ0</accession>
<evidence type="ECO:0000256" key="6">
    <source>
        <dbReference type="ARBA" id="ARBA00023163"/>
    </source>
</evidence>
<keyword evidence="5" id="KW-0010">Activator</keyword>
<feature type="compositionally biased region" description="Polar residues" evidence="8">
    <location>
        <begin position="383"/>
        <end position="408"/>
    </location>
</feature>
<sequence>MSHATFECDDGVVSQDQIGSPLMDKGKSGGSEDGGLVLKKGPWTSAEDAILVDYVKKHGEGNWNAVQKFSGLSRCGKSCRLRWANHLRPNLKKGAFSAEEERLIVELHAKMGNKWARMAAHLPGRTDNEIKNYWNTRIKRRQRAGLPLYPAELCMQALQDGQQGQTFCRMTNGNKGHHEILQGSGYEIPDIVFDSFKANHSVLPYTPEISDISATGLLMKGLASSQCGGLVQPTMPRHKRLRQSASFYPGYGGIFKDAFPSMHQFEDDSREKLSRAIVHPFPIDHDPDKNPLPFGVVQGSHSFSNGNSSTSEPSYEALKLELPSLQYSEPDMGSWDTSSSPPTLLESVDNFILSPARTGKAESECLSPRNSGLLDALVHESKTMSSAKNNSPEKSTNSSALTPGDISSSTLDICKSEWEEYGDPISPRGHSATSVFNGCTPLSTSGSSLDEQPHPDTFTAYNVKPEPFNLQSPESKHEIPAHCDLMRPDALLASDWFGLGSGSLKDQSTVSDSMVSLLGDDLCNDYKQSIGTCTSDQEWRLNSCAWNNMPSACQMPELP</sequence>
<evidence type="ECO:0000256" key="1">
    <source>
        <dbReference type="ARBA" id="ARBA00004123"/>
    </source>
</evidence>
<dbReference type="GO" id="GO:0040008">
    <property type="term" value="P:regulation of growth"/>
    <property type="evidence" value="ECO:0007669"/>
    <property type="project" value="UniProtKB-ARBA"/>
</dbReference>
<keyword evidence="3" id="KW-0805">Transcription regulation</keyword>
<dbReference type="GO" id="GO:0003677">
    <property type="term" value="F:DNA binding"/>
    <property type="evidence" value="ECO:0007669"/>
    <property type="project" value="UniProtKB-KW"/>
</dbReference>
<feature type="region of interest" description="Disordered" evidence="8">
    <location>
        <begin position="382"/>
        <end position="408"/>
    </location>
</feature>
<dbReference type="GO" id="GO:0003700">
    <property type="term" value="F:DNA-binding transcription factor activity"/>
    <property type="evidence" value="ECO:0000318"/>
    <property type="project" value="GO_Central"/>
</dbReference>
<dbReference type="OMA" id="DLCNDYK"/>
<evidence type="ECO:0000256" key="7">
    <source>
        <dbReference type="ARBA" id="ARBA00023242"/>
    </source>
</evidence>
<evidence type="ECO:0000256" key="8">
    <source>
        <dbReference type="SAM" id="MobiDB-lite"/>
    </source>
</evidence>
<dbReference type="PANTHER" id="PTHR47995:SF18">
    <property type="entry name" value="TRANSCRIPTION FACTOR MYB65"/>
    <property type="match status" value="1"/>
</dbReference>
<evidence type="ECO:0000259" key="10">
    <source>
        <dbReference type="PROSITE" id="PS51294"/>
    </source>
</evidence>
<feature type="domain" description="HTH myb-type" evidence="10">
    <location>
        <begin position="38"/>
        <end position="87"/>
    </location>
</feature>
<dbReference type="InterPro" id="IPR017930">
    <property type="entry name" value="Myb_dom"/>
</dbReference>
<evidence type="ECO:0008006" key="12">
    <source>
        <dbReference type="Google" id="ProtNLM"/>
    </source>
</evidence>
<dbReference type="GO" id="GO:0006355">
    <property type="term" value="P:regulation of DNA-templated transcription"/>
    <property type="evidence" value="ECO:0000318"/>
    <property type="project" value="GO_Central"/>
</dbReference>
<dbReference type="Gene3D" id="1.10.10.60">
    <property type="entry name" value="Homeodomain-like"/>
    <property type="match status" value="2"/>
</dbReference>
<evidence type="ECO:0000313" key="11">
    <source>
        <dbReference type="EMBL" id="KCW65837.1"/>
    </source>
</evidence>
<feature type="domain" description="Myb-like" evidence="9">
    <location>
        <begin position="88"/>
        <end position="138"/>
    </location>
</feature>
<dbReference type="eggNOG" id="KOG0048">
    <property type="taxonomic scope" value="Eukaryota"/>
</dbReference>
<dbReference type="Pfam" id="PF00249">
    <property type="entry name" value="Myb_DNA-binding"/>
    <property type="match status" value="2"/>
</dbReference>
<dbReference type="PROSITE" id="PS51294">
    <property type="entry name" value="HTH_MYB"/>
    <property type="match status" value="2"/>
</dbReference>
<dbReference type="Gramene" id="KCW65837">
    <property type="protein sequence ID" value="KCW65837"/>
    <property type="gene ID" value="EUGRSUZ_G03183"/>
</dbReference>
<evidence type="ECO:0000256" key="2">
    <source>
        <dbReference type="ARBA" id="ARBA00022737"/>
    </source>
</evidence>
<dbReference type="PANTHER" id="PTHR47995">
    <property type="entry name" value="TRANSCRIPTION FACTOR MYB33-RELATED"/>
    <property type="match status" value="1"/>
</dbReference>
<dbReference type="GO" id="GO:0045893">
    <property type="term" value="P:positive regulation of DNA-templated transcription"/>
    <property type="evidence" value="ECO:0007669"/>
    <property type="project" value="UniProtKB-ARBA"/>
</dbReference>
<evidence type="ECO:0000256" key="3">
    <source>
        <dbReference type="ARBA" id="ARBA00023015"/>
    </source>
</evidence>
<feature type="domain" description="Myb-like" evidence="9">
    <location>
        <begin position="38"/>
        <end position="87"/>
    </location>
</feature>
<dbReference type="PROSITE" id="PS50090">
    <property type="entry name" value="MYB_LIKE"/>
    <property type="match status" value="2"/>
</dbReference>
<comment type="subcellular location">
    <subcellularLocation>
        <location evidence="1">Nucleus</location>
    </subcellularLocation>
</comment>
<reference evidence="11" key="1">
    <citation type="submission" date="2013-07" db="EMBL/GenBank/DDBJ databases">
        <title>The genome of Eucalyptus grandis.</title>
        <authorList>
            <person name="Schmutz J."/>
            <person name="Hayes R."/>
            <person name="Myburg A."/>
            <person name="Tuskan G."/>
            <person name="Grattapaglia D."/>
            <person name="Rokhsar D.S."/>
        </authorList>
    </citation>
    <scope>NUCLEOTIDE SEQUENCE</scope>
    <source>
        <tissue evidence="11">Leaf extractions</tissue>
    </source>
</reference>
<dbReference type="FunFam" id="1.10.10.60:FF:000119">
    <property type="entry name" value="Transcription factor GAMYB"/>
    <property type="match status" value="1"/>
</dbReference>
<dbReference type="SUPFAM" id="SSF46689">
    <property type="entry name" value="Homeodomain-like"/>
    <property type="match status" value="1"/>
</dbReference>
<dbReference type="KEGG" id="egr:104454496"/>